<feature type="non-terminal residue" evidence="4">
    <location>
        <position position="1"/>
    </location>
</feature>
<proteinExistence type="inferred from homology"/>
<gene>
    <name evidence="4" type="ORF">ENR59_04595</name>
</gene>
<dbReference type="EMBL" id="DSRP01000319">
    <property type="protein sequence ID" value="HGG92213.1"/>
    <property type="molecule type" value="Genomic_DNA"/>
</dbReference>
<feature type="region of interest" description="Disordered" evidence="2">
    <location>
        <begin position="374"/>
        <end position="418"/>
    </location>
</feature>
<protein>
    <submittedName>
        <fullName evidence="4">Type II and III secretion system protein family protein</fullName>
    </submittedName>
</protein>
<comment type="caution">
    <text evidence="4">The sequence shown here is derived from an EMBL/GenBank/DDBJ whole genome shotgun (WGS) entry which is preliminary data.</text>
</comment>
<dbReference type="InterPro" id="IPR050810">
    <property type="entry name" value="Bact_Secretion_Sys_Channel"/>
</dbReference>
<comment type="similarity">
    <text evidence="1">Belongs to the bacterial secretin family.</text>
</comment>
<feature type="domain" description="Type II/III secretion system secretin-like" evidence="3">
    <location>
        <begin position="181"/>
        <end position="339"/>
    </location>
</feature>
<dbReference type="AlphaFoldDB" id="A0A7C4EJA7"/>
<sequence length="418" mass="44862">VEVQPDVGRLRKLVSEVMPDETGVEIRPANNNIAVSGTVKSETNLRRLLSMAEAMSPGKVLNLAQVGGVHQVMLEVRVAEMSRTLMKQLGFNLNIISQGDFLYTFLGGLTSLPLLKNTITPFTTTNNGVTTVDPYNRVNHPSRFDDTRGPLTINDSTQGAFNFNTNINGRQATWTGFIDVLKDNGLIKVLAEPTLVCLNGQTAQFLAGGEIPVPIPQALGSVTIEWKKFGVELQFTPHVLSGDRISIQVAPSVSDLDYNRAIQIGSFTVPSINKRSASTVIELGDGQTFAIAGLLSENARDTASKFPGVGDVPVLGSLFKSSNFQKNQTELLIIITPRLAKPADPKAVKLPTDGDIKEPDDLEFYLGIKRDAIGGSGSKSAPQQAPARSLDGEFGHALPAAPYSSSSQRPVSSNDLPK</sequence>
<dbReference type="InterPro" id="IPR004846">
    <property type="entry name" value="T2SS/T3SS_dom"/>
</dbReference>
<evidence type="ECO:0000259" key="3">
    <source>
        <dbReference type="Pfam" id="PF00263"/>
    </source>
</evidence>
<dbReference type="PRINTS" id="PR00811">
    <property type="entry name" value="BCTERIALGSPD"/>
</dbReference>
<evidence type="ECO:0000256" key="1">
    <source>
        <dbReference type="RuleBase" id="RU004003"/>
    </source>
</evidence>
<dbReference type="GO" id="GO:0009306">
    <property type="term" value="P:protein secretion"/>
    <property type="evidence" value="ECO:0007669"/>
    <property type="project" value="InterPro"/>
</dbReference>
<name>A0A7C4EJA7_9BACT</name>
<dbReference type="InterPro" id="IPR001775">
    <property type="entry name" value="GspD/PilQ"/>
</dbReference>
<reference evidence="4" key="1">
    <citation type="journal article" date="2020" name="mSystems">
        <title>Genome- and Community-Level Interaction Insights into Carbon Utilization and Element Cycling Functions of Hydrothermarchaeota in Hydrothermal Sediment.</title>
        <authorList>
            <person name="Zhou Z."/>
            <person name="Liu Y."/>
            <person name="Xu W."/>
            <person name="Pan J."/>
            <person name="Luo Z.H."/>
            <person name="Li M."/>
        </authorList>
    </citation>
    <scope>NUCLEOTIDE SEQUENCE [LARGE SCALE GENOMIC DNA]</scope>
    <source>
        <strain evidence="4">SpSt-413</strain>
    </source>
</reference>
<dbReference type="PANTHER" id="PTHR30332">
    <property type="entry name" value="PROBABLE GENERAL SECRETION PATHWAY PROTEIN D"/>
    <property type="match status" value="1"/>
</dbReference>
<dbReference type="Pfam" id="PF00263">
    <property type="entry name" value="Secretin"/>
    <property type="match status" value="1"/>
</dbReference>
<evidence type="ECO:0000256" key="2">
    <source>
        <dbReference type="SAM" id="MobiDB-lite"/>
    </source>
</evidence>
<dbReference type="PANTHER" id="PTHR30332:SF17">
    <property type="entry name" value="TYPE IV PILIATION SYSTEM PROTEIN DR_0774-RELATED"/>
    <property type="match status" value="1"/>
</dbReference>
<evidence type="ECO:0000313" key="4">
    <source>
        <dbReference type="EMBL" id="HGG92213.1"/>
    </source>
</evidence>
<dbReference type="GO" id="GO:0015627">
    <property type="term" value="C:type II protein secretion system complex"/>
    <property type="evidence" value="ECO:0007669"/>
    <property type="project" value="TreeGrafter"/>
</dbReference>
<feature type="compositionally biased region" description="Low complexity" evidence="2">
    <location>
        <begin position="404"/>
        <end position="418"/>
    </location>
</feature>
<organism evidence="4">
    <name type="scientific">Fundidesulfovibrio putealis</name>
    <dbReference type="NCBI Taxonomy" id="270496"/>
    <lineage>
        <taxon>Bacteria</taxon>
        <taxon>Pseudomonadati</taxon>
        <taxon>Thermodesulfobacteriota</taxon>
        <taxon>Desulfovibrionia</taxon>
        <taxon>Desulfovibrionales</taxon>
        <taxon>Desulfovibrionaceae</taxon>
        <taxon>Fundidesulfovibrio</taxon>
    </lineage>
</organism>
<accession>A0A7C4EJA7</accession>